<comment type="caution">
    <text evidence="2">The sequence shown here is derived from an EMBL/GenBank/DDBJ whole genome shotgun (WGS) entry which is preliminary data.</text>
</comment>
<reference evidence="2" key="1">
    <citation type="journal article" date="2014" name="Int. J. Syst. Evol. Microbiol.">
        <title>Complete genome sequence of Corynebacterium casei LMG S-19264T (=DSM 44701T), isolated from a smear-ripened cheese.</title>
        <authorList>
            <consortium name="US DOE Joint Genome Institute (JGI-PGF)"/>
            <person name="Walter F."/>
            <person name="Albersmeier A."/>
            <person name="Kalinowski J."/>
            <person name="Ruckert C."/>
        </authorList>
    </citation>
    <scope>NUCLEOTIDE SEQUENCE</scope>
    <source>
        <strain evidence="2">CGMCC 1.15454</strain>
    </source>
</reference>
<keyword evidence="3" id="KW-1185">Reference proteome</keyword>
<organism evidence="2 3">
    <name type="scientific">Lentibacillus populi</name>
    <dbReference type="NCBI Taxonomy" id="1827502"/>
    <lineage>
        <taxon>Bacteria</taxon>
        <taxon>Bacillati</taxon>
        <taxon>Bacillota</taxon>
        <taxon>Bacilli</taxon>
        <taxon>Bacillales</taxon>
        <taxon>Bacillaceae</taxon>
        <taxon>Lentibacillus</taxon>
    </lineage>
</organism>
<protein>
    <submittedName>
        <fullName evidence="2">6'-aminoglycoside N-acetyltransferase</fullName>
    </submittedName>
</protein>
<feature type="domain" description="Aminoglycoside phosphotransferase" evidence="1">
    <location>
        <begin position="22"/>
        <end position="253"/>
    </location>
</feature>
<evidence type="ECO:0000313" key="2">
    <source>
        <dbReference type="EMBL" id="GGB47183.1"/>
    </source>
</evidence>
<accession>A0A9W5TYV2</accession>
<dbReference type="SUPFAM" id="SSF56112">
    <property type="entry name" value="Protein kinase-like (PK-like)"/>
    <property type="match status" value="1"/>
</dbReference>
<dbReference type="InterPro" id="IPR002575">
    <property type="entry name" value="Aminoglycoside_PTrfase"/>
</dbReference>
<proteinExistence type="predicted"/>
<dbReference type="Proteomes" id="UP000621492">
    <property type="component" value="Unassembled WGS sequence"/>
</dbReference>
<dbReference type="AlphaFoldDB" id="A0A9W5TYV2"/>
<name>A0A9W5TYV2_9BACI</name>
<evidence type="ECO:0000313" key="3">
    <source>
        <dbReference type="Proteomes" id="UP000621492"/>
    </source>
</evidence>
<evidence type="ECO:0000259" key="1">
    <source>
        <dbReference type="Pfam" id="PF01636"/>
    </source>
</evidence>
<dbReference type="RefSeq" id="WP_188725298.1">
    <property type="nucleotide sequence ID" value="NZ_BMJD01000020.1"/>
</dbReference>
<gene>
    <name evidence="2" type="ORF">GCM10011409_25850</name>
</gene>
<reference evidence="2" key="2">
    <citation type="submission" date="2020-09" db="EMBL/GenBank/DDBJ databases">
        <authorList>
            <person name="Sun Q."/>
            <person name="Zhou Y."/>
        </authorList>
    </citation>
    <scope>NUCLEOTIDE SEQUENCE</scope>
    <source>
        <strain evidence="2">CGMCC 1.15454</strain>
    </source>
</reference>
<dbReference type="InterPro" id="IPR051678">
    <property type="entry name" value="AGP_Transferase"/>
</dbReference>
<sequence length="291" mass="33377">MLAAYIDRIKQVYPELRIQDVEINEIGQNNSVFIINQSFVFRFPKYKAGIDRLLDETKILELVRGYSSQPIPEPIYQSFDELEVRKVFVGYPMIPGLPMWNEQLKQIGSDLEQKKLSLQLVNFLIQLHAVSEKEVKKLLPSQSIDLKEEYENMYKRIQMKLFCYMHTDAKAEVSALFEDFFAAIDEFRFTPTLIHGDFGASNILWDPAKMEITGIIDFGGSGLGDPAYDFAGILASYGHDFFARCIDLYPNGDKVANRAVFYQKTFALQEALHGVENNDNEALVNGLKKYR</sequence>
<dbReference type="PANTHER" id="PTHR21310">
    <property type="entry name" value="AMINOGLYCOSIDE PHOSPHOTRANSFERASE-RELATED-RELATED"/>
    <property type="match status" value="1"/>
</dbReference>
<dbReference type="Pfam" id="PF01636">
    <property type="entry name" value="APH"/>
    <property type="match status" value="1"/>
</dbReference>
<dbReference type="EMBL" id="BMJD01000020">
    <property type="protein sequence ID" value="GGB47183.1"/>
    <property type="molecule type" value="Genomic_DNA"/>
</dbReference>
<dbReference type="Gene3D" id="3.30.200.20">
    <property type="entry name" value="Phosphorylase Kinase, domain 1"/>
    <property type="match status" value="1"/>
</dbReference>
<dbReference type="InterPro" id="IPR011009">
    <property type="entry name" value="Kinase-like_dom_sf"/>
</dbReference>
<dbReference type="Gene3D" id="3.90.1200.10">
    <property type="match status" value="1"/>
</dbReference>
<dbReference type="PANTHER" id="PTHR21310:SF15">
    <property type="entry name" value="AMINOGLYCOSIDE PHOSPHOTRANSFERASE DOMAIN-CONTAINING PROTEIN"/>
    <property type="match status" value="1"/>
</dbReference>